<dbReference type="HOGENOM" id="CLU_1548149_0_0_1"/>
<evidence type="ECO:0000313" key="1">
    <source>
        <dbReference type="EMBL" id="EKM53122.1"/>
    </source>
</evidence>
<dbReference type="KEGG" id="pco:PHACADRAFT_259297"/>
<reference evidence="1 2" key="1">
    <citation type="journal article" date="2012" name="BMC Genomics">
        <title>Comparative genomics of the white-rot fungi, Phanerochaete carnosa and P. chrysosporium, to elucidate the genetic basis of the distinct wood types they colonize.</title>
        <authorList>
            <person name="Suzuki H."/>
            <person name="MacDonald J."/>
            <person name="Syed K."/>
            <person name="Salamov A."/>
            <person name="Hori C."/>
            <person name="Aerts A."/>
            <person name="Henrissat B."/>
            <person name="Wiebenga A."/>
            <person name="vanKuyk P.A."/>
            <person name="Barry K."/>
            <person name="Lindquist E."/>
            <person name="LaButti K."/>
            <person name="Lapidus A."/>
            <person name="Lucas S."/>
            <person name="Coutinho P."/>
            <person name="Gong Y."/>
            <person name="Samejima M."/>
            <person name="Mahadevan R."/>
            <person name="Abou-Zaid M."/>
            <person name="de Vries R.P."/>
            <person name="Igarashi K."/>
            <person name="Yadav J.S."/>
            <person name="Grigoriev I.V."/>
            <person name="Master E.R."/>
        </authorList>
    </citation>
    <scope>NUCLEOTIDE SEQUENCE [LARGE SCALE GENOMIC DNA]</scope>
    <source>
        <strain evidence="1 2">HHB-10118-sp</strain>
    </source>
</reference>
<sequence>MPLTLVTICLSDSRRGERRFDLIIPAAIWLSRLQSADTTGVLVPWEQWGEESRMLDSTEASCSQVFGTRYLTSEPYMSRESRYGVRSRTDLLCVYDFAPVPVLMHDLLTVGEDADVCVLTFLCSDKSVWAKPVRTAAPFKRIEVPGLVVGDSDSVYMGEDGLFVRSADYILEE</sequence>
<protein>
    <submittedName>
        <fullName evidence="1">Uncharacterized protein</fullName>
    </submittedName>
</protein>
<dbReference type="RefSeq" id="XP_007397824.1">
    <property type="nucleotide sequence ID" value="XM_007397762.1"/>
</dbReference>
<dbReference type="GeneID" id="18917378"/>
<dbReference type="Proteomes" id="UP000008370">
    <property type="component" value="Unassembled WGS sequence"/>
</dbReference>
<accession>K5WRV0</accession>
<name>K5WRV0_PHACS</name>
<gene>
    <name evidence="1" type="ORF">PHACADRAFT_259297</name>
</gene>
<keyword evidence="2" id="KW-1185">Reference proteome</keyword>
<dbReference type="InParanoid" id="K5WRV0"/>
<organism evidence="1 2">
    <name type="scientific">Phanerochaete carnosa (strain HHB-10118-sp)</name>
    <name type="common">White-rot fungus</name>
    <name type="synonym">Peniophora carnosa</name>
    <dbReference type="NCBI Taxonomy" id="650164"/>
    <lineage>
        <taxon>Eukaryota</taxon>
        <taxon>Fungi</taxon>
        <taxon>Dikarya</taxon>
        <taxon>Basidiomycota</taxon>
        <taxon>Agaricomycotina</taxon>
        <taxon>Agaricomycetes</taxon>
        <taxon>Polyporales</taxon>
        <taxon>Phanerochaetaceae</taxon>
        <taxon>Phanerochaete</taxon>
    </lineage>
</organism>
<proteinExistence type="predicted"/>
<evidence type="ECO:0000313" key="2">
    <source>
        <dbReference type="Proteomes" id="UP000008370"/>
    </source>
</evidence>
<dbReference type="AlphaFoldDB" id="K5WRV0"/>
<dbReference type="EMBL" id="JH930474">
    <property type="protein sequence ID" value="EKM53122.1"/>
    <property type="molecule type" value="Genomic_DNA"/>
</dbReference>